<proteinExistence type="predicted"/>
<evidence type="ECO:0000313" key="2">
    <source>
        <dbReference type="Proteomes" id="UP001469553"/>
    </source>
</evidence>
<keyword evidence="2" id="KW-1185">Reference proteome</keyword>
<protein>
    <submittedName>
        <fullName evidence="1">Uncharacterized protein</fullName>
    </submittedName>
</protein>
<reference evidence="1 2" key="1">
    <citation type="submission" date="2021-06" db="EMBL/GenBank/DDBJ databases">
        <authorList>
            <person name="Palmer J.M."/>
        </authorList>
    </citation>
    <scope>NUCLEOTIDE SEQUENCE [LARGE SCALE GENOMIC DNA]</scope>
    <source>
        <strain evidence="1 2">AS_MEX2019</strain>
        <tissue evidence="1">Muscle</tissue>
    </source>
</reference>
<accession>A0ABV0ZBP4</accession>
<comment type="caution">
    <text evidence="1">The sequence shown here is derived from an EMBL/GenBank/DDBJ whole genome shotgun (WGS) entry which is preliminary data.</text>
</comment>
<dbReference type="EMBL" id="JAHRIP010057532">
    <property type="protein sequence ID" value="MEQ2303322.1"/>
    <property type="molecule type" value="Genomic_DNA"/>
</dbReference>
<organism evidence="1 2">
    <name type="scientific">Ameca splendens</name>
    <dbReference type="NCBI Taxonomy" id="208324"/>
    <lineage>
        <taxon>Eukaryota</taxon>
        <taxon>Metazoa</taxon>
        <taxon>Chordata</taxon>
        <taxon>Craniata</taxon>
        <taxon>Vertebrata</taxon>
        <taxon>Euteleostomi</taxon>
        <taxon>Actinopterygii</taxon>
        <taxon>Neopterygii</taxon>
        <taxon>Teleostei</taxon>
        <taxon>Neoteleostei</taxon>
        <taxon>Acanthomorphata</taxon>
        <taxon>Ovalentaria</taxon>
        <taxon>Atherinomorphae</taxon>
        <taxon>Cyprinodontiformes</taxon>
        <taxon>Goodeidae</taxon>
        <taxon>Ameca</taxon>
    </lineage>
</organism>
<evidence type="ECO:0000313" key="1">
    <source>
        <dbReference type="EMBL" id="MEQ2303322.1"/>
    </source>
</evidence>
<name>A0ABV0ZBP4_9TELE</name>
<dbReference type="Proteomes" id="UP001469553">
    <property type="component" value="Unassembled WGS sequence"/>
</dbReference>
<sequence>MGLMVLVSELSLRFESYRSRALKFQFISFGKGTQNRKSASRVETIHVSSKLELYNSTSPQLYISGCLDTAAASPKRFSDRHLITGKREESSTAGGQLTSHICQMLHELNTERKCKLRLPVDVALMPSQAPTCQRCPRSN</sequence>
<gene>
    <name evidence="1" type="ORF">AMECASPLE_015602</name>
</gene>